<dbReference type="GO" id="GO:0009449">
    <property type="term" value="P:gamma-aminobutyric acid biosynthetic process"/>
    <property type="evidence" value="ECO:0007669"/>
    <property type="project" value="TreeGrafter"/>
</dbReference>
<evidence type="ECO:0000313" key="9">
    <source>
        <dbReference type="Proteomes" id="UP000678393"/>
    </source>
</evidence>
<dbReference type="AlphaFoldDB" id="A0A8S3YMJ1"/>
<organism evidence="8 9">
    <name type="scientific">Candidula unifasciata</name>
    <dbReference type="NCBI Taxonomy" id="100452"/>
    <lineage>
        <taxon>Eukaryota</taxon>
        <taxon>Metazoa</taxon>
        <taxon>Spiralia</taxon>
        <taxon>Lophotrochozoa</taxon>
        <taxon>Mollusca</taxon>
        <taxon>Gastropoda</taxon>
        <taxon>Heterobranchia</taxon>
        <taxon>Euthyneura</taxon>
        <taxon>Panpulmonata</taxon>
        <taxon>Eupulmonata</taxon>
        <taxon>Stylommatophora</taxon>
        <taxon>Helicina</taxon>
        <taxon>Helicoidea</taxon>
        <taxon>Geomitridae</taxon>
        <taxon>Candidula</taxon>
    </lineage>
</organism>
<dbReference type="InterPro" id="IPR002129">
    <property type="entry name" value="PyrdxlP-dep_de-COase"/>
</dbReference>
<dbReference type="Gene3D" id="3.90.1150.170">
    <property type="match status" value="1"/>
</dbReference>
<evidence type="ECO:0000256" key="5">
    <source>
        <dbReference type="ARBA" id="ARBA00023239"/>
    </source>
</evidence>
<evidence type="ECO:0000256" key="4">
    <source>
        <dbReference type="ARBA" id="ARBA00022898"/>
    </source>
</evidence>
<dbReference type="GO" id="GO:0005737">
    <property type="term" value="C:cytoplasm"/>
    <property type="evidence" value="ECO:0007669"/>
    <property type="project" value="TreeGrafter"/>
</dbReference>
<dbReference type="InterPro" id="IPR015421">
    <property type="entry name" value="PyrdxlP-dep_Trfase_major"/>
</dbReference>
<proteinExistence type="inferred from homology"/>
<evidence type="ECO:0000256" key="1">
    <source>
        <dbReference type="ARBA" id="ARBA00001933"/>
    </source>
</evidence>
<accession>A0A8S3YMJ1</accession>
<dbReference type="EMBL" id="CAJHNH020000290">
    <property type="protein sequence ID" value="CAG5116712.1"/>
    <property type="molecule type" value="Genomic_DNA"/>
</dbReference>
<dbReference type="InterPro" id="IPR021115">
    <property type="entry name" value="Pyridoxal-P_BS"/>
</dbReference>
<dbReference type="GO" id="GO:0030170">
    <property type="term" value="F:pyridoxal phosphate binding"/>
    <property type="evidence" value="ECO:0007669"/>
    <property type="project" value="InterPro"/>
</dbReference>
<dbReference type="CDD" id="cd06450">
    <property type="entry name" value="DOPA_deC_like"/>
    <property type="match status" value="1"/>
</dbReference>
<keyword evidence="4 6" id="KW-0663">Pyridoxal phosphate</keyword>
<dbReference type="PANTHER" id="PTHR45677">
    <property type="entry name" value="GLUTAMATE DECARBOXYLASE-RELATED"/>
    <property type="match status" value="1"/>
</dbReference>
<keyword evidence="5 7" id="KW-0456">Lyase</keyword>
<evidence type="ECO:0000256" key="6">
    <source>
        <dbReference type="PIRSR" id="PIRSR602129-50"/>
    </source>
</evidence>
<sequence>MMSHCLDINPEPTDLEQILSDCRETLKYCVKTGHPHFFNQLSTGIDVIGMAGTWLAASANTNMFTYEVAPVFTLMEEVIFTHMRNLIGWQDVDAIFVPGGALSNLYGVLLARHHAMPEVKRAGLSGDKRPVVFTSEQSHFSIKRAAAILGIGTDNVVFVRCLGNGKMDLQDLHEKLRASQQAGAVPIMINATCGTTVLGAFDPLPELADLCEQYGIWLHLDAAWGGGALLTRDYKYLFQGIERADSITWNPHKMMGVPLQCSAFLTKHKGLMKMCNGMGATYLFQTDKHYDVSYDTGDMSIQCGRHNDVLKLWLMWKAKGDLGFEEQISKNFQLAAYFRDKVKERAGFHLVLDKIEAPNVCFWYLPPSWRTRAIEKVKHAHLHEVAPLVKAKMMESGGLMVQYQPLGDLPNLFRVAVSNPSLTTRDLDYILEEIDHLGKEIPLPPDWDDETLRDNRH</sequence>
<evidence type="ECO:0000256" key="2">
    <source>
        <dbReference type="ARBA" id="ARBA00009533"/>
    </source>
</evidence>
<dbReference type="PANTHER" id="PTHR45677:SF10">
    <property type="entry name" value="GLUTAMATE DECARBOXYLASE"/>
    <property type="match status" value="1"/>
</dbReference>
<keyword evidence="3" id="KW-0210">Decarboxylase</keyword>
<evidence type="ECO:0008006" key="10">
    <source>
        <dbReference type="Google" id="ProtNLM"/>
    </source>
</evidence>
<comment type="similarity">
    <text evidence="2 7">Belongs to the group II decarboxylase family.</text>
</comment>
<protein>
    <recommendedName>
        <fullName evidence="10">Glutamate decarboxylase</fullName>
    </recommendedName>
</protein>
<dbReference type="PROSITE" id="PS00392">
    <property type="entry name" value="DDC_GAD_HDC_YDC"/>
    <property type="match status" value="1"/>
</dbReference>
<dbReference type="Proteomes" id="UP000678393">
    <property type="component" value="Unassembled WGS sequence"/>
</dbReference>
<keyword evidence="9" id="KW-1185">Reference proteome</keyword>
<dbReference type="Pfam" id="PF00282">
    <property type="entry name" value="Pyridoxal_deC"/>
    <property type="match status" value="1"/>
</dbReference>
<comment type="cofactor">
    <cofactor evidence="1 6 7">
        <name>pyridoxal 5'-phosphate</name>
        <dbReference type="ChEBI" id="CHEBI:597326"/>
    </cofactor>
</comment>
<gene>
    <name evidence="8" type="ORF">CUNI_LOCUS2270</name>
</gene>
<dbReference type="SUPFAM" id="SSF53383">
    <property type="entry name" value="PLP-dependent transferases"/>
    <property type="match status" value="1"/>
</dbReference>
<dbReference type="InterPro" id="IPR015424">
    <property type="entry name" value="PyrdxlP-dep_Trfase"/>
</dbReference>
<reference evidence="8" key="1">
    <citation type="submission" date="2021-04" db="EMBL/GenBank/DDBJ databases">
        <authorList>
            <consortium name="Molecular Ecology Group"/>
        </authorList>
    </citation>
    <scope>NUCLEOTIDE SEQUENCE</scope>
</reference>
<comment type="caution">
    <text evidence="8">The sequence shown here is derived from an EMBL/GenBank/DDBJ whole genome shotgun (WGS) entry which is preliminary data.</text>
</comment>
<dbReference type="Gene3D" id="3.40.640.10">
    <property type="entry name" value="Type I PLP-dependent aspartate aminotransferase-like (Major domain)"/>
    <property type="match status" value="1"/>
</dbReference>
<dbReference type="OrthoDB" id="392571at2759"/>
<evidence type="ECO:0000256" key="3">
    <source>
        <dbReference type="ARBA" id="ARBA00022793"/>
    </source>
</evidence>
<evidence type="ECO:0000256" key="7">
    <source>
        <dbReference type="RuleBase" id="RU000382"/>
    </source>
</evidence>
<dbReference type="GO" id="GO:0004351">
    <property type="term" value="F:glutamate decarboxylase activity"/>
    <property type="evidence" value="ECO:0007669"/>
    <property type="project" value="TreeGrafter"/>
</dbReference>
<evidence type="ECO:0000313" key="8">
    <source>
        <dbReference type="EMBL" id="CAG5116712.1"/>
    </source>
</evidence>
<feature type="modified residue" description="N6-(pyridoxal phosphate)lysine" evidence="6">
    <location>
        <position position="253"/>
    </location>
</feature>
<name>A0A8S3YMJ1_9EUPU</name>